<dbReference type="Gramene" id="ONK58784">
    <property type="protein sequence ID" value="ONK58784"/>
    <property type="gene ID" value="A4U43_C09F16610"/>
</dbReference>
<feature type="compositionally biased region" description="Basic and acidic residues" evidence="1">
    <location>
        <begin position="96"/>
        <end position="109"/>
    </location>
</feature>
<feature type="region of interest" description="Disordered" evidence="1">
    <location>
        <begin position="38"/>
        <end position="109"/>
    </location>
</feature>
<proteinExistence type="predicted"/>
<dbReference type="EMBL" id="CM007389">
    <property type="protein sequence ID" value="ONK58784.1"/>
    <property type="molecule type" value="Genomic_DNA"/>
</dbReference>
<feature type="compositionally biased region" description="Basic and acidic residues" evidence="1">
    <location>
        <begin position="38"/>
        <end position="55"/>
    </location>
</feature>
<accession>A0A5P1E887</accession>
<protein>
    <submittedName>
        <fullName evidence="2">Uncharacterized protein</fullName>
    </submittedName>
</protein>
<feature type="compositionally biased region" description="Basic and acidic residues" evidence="1">
    <location>
        <begin position="69"/>
        <end position="88"/>
    </location>
</feature>
<evidence type="ECO:0000313" key="2">
    <source>
        <dbReference type="EMBL" id="ONK58784.1"/>
    </source>
</evidence>
<dbReference type="AlphaFoldDB" id="A0A5P1E887"/>
<keyword evidence="3" id="KW-1185">Reference proteome</keyword>
<name>A0A5P1E887_ASPOF</name>
<gene>
    <name evidence="2" type="ORF">A4U43_C09F16610</name>
</gene>
<dbReference type="Proteomes" id="UP000243459">
    <property type="component" value="Chromosome 9"/>
</dbReference>
<evidence type="ECO:0000256" key="1">
    <source>
        <dbReference type="SAM" id="MobiDB-lite"/>
    </source>
</evidence>
<organism evidence="2 3">
    <name type="scientific">Asparagus officinalis</name>
    <name type="common">Garden asparagus</name>
    <dbReference type="NCBI Taxonomy" id="4686"/>
    <lineage>
        <taxon>Eukaryota</taxon>
        <taxon>Viridiplantae</taxon>
        <taxon>Streptophyta</taxon>
        <taxon>Embryophyta</taxon>
        <taxon>Tracheophyta</taxon>
        <taxon>Spermatophyta</taxon>
        <taxon>Magnoliopsida</taxon>
        <taxon>Liliopsida</taxon>
        <taxon>Asparagales</taxon>
        <taxon>Asparagaceae</taxon>
        <taxon>Asparagoideae</taxon>
        <taxon>Asparagus</taxon>
    </lineage>
</organism>
<sequence length="109" mass="12407">MEKLMAKIGFHKALMPKSVEMSRFALDVDLDFGYESRLRSAAEKPDEEPKAEKKAEKRGRRQEQLSTRRVREGGSPRLPLLDRVEPRSEVVNSSEPRSEGVELLDRGPS</sequence>
<evidence type="ECO:0000313" key="3">
    <source>
        <dbReference type="Proteomes" id="UP000243459"/>
    </source>
</evidence>
<reference evidence="3" key="1">
    <citation type="journal article" date="2017" name="Nat. Commun.">
        <title>The asparagus genome sheds light on the origin and evolution of a young Y chromosome.</title>
        <authorList>
            <person name="Harkess A."/>
            <person name="Zhou J."/>
            <person name="Xu C."/>
            <person name="Bowers J.E."/>
            <person name="Van der Hulst R."/>
            <person name="Ayyampalayam S."/>
            <person name="Mercati F."/>
            <person name="Riccardi P."/>
            <person name="McKain M.R."/>
            <person name="Kakrana A."/>
            <person name="Tang H."/>
            <person name="Ray J."/>
            <person name="Groenendijk J."/>
            <person name="Arikit S."/>
            <person name="Mathioni S.M."/>
            <person name="Nakano M."/>
            <person name="Shan H."/>
            <person name="Telgmann-Rauber A."/>
            <person name="Kanno A."/>
            <person name="Yue Z."/>
            <person name="Chen H."/>
            <person name="Li W."/>
            <person name="Chen Y."/>
            <person name="Xu X."/>
            <person name="Zhang Y."/>
            <person name="Luo S."/>
            <person name="Chen H."/>
            <person name="Gao J."/>
            <person name="Mao Z."/>
            <person name="Pires J.C."/>
            <person name="Luo M."/>
            <person name="Kudrna D."/>
            <person name="Wing R.A."/>
            <person name="Meyers B.C."/>
            <person name="Yi K."/>
            <person name="Kong H."/>
            <person name="Lavrijsen P."/>
            <person name="Sunseri F."/>
            <person name="Falavigna A."/>
            <person name="Ye Y."/>
            <person name="Leebens-Mack J.H."/>
            <person name="Chen G."/>
        </authorList>
    </citation>
    <scope>NUCLEOTIDE SEQUENCE [LARGE SCALE GENOMIC DNA]</scope>
    <source>
        <strain evidence="3">cv. DH0086</strain>
    </source>
</reference>